<evidence type="ECO:0000313" key="1">
    <source>
        <dbReference type="EMBL" id="GAF93718.1"/>
    </source>
</evidence>
<proteinExistence type="predicted"/>
<dbReference type="EMBL" id="BARS01018372">
    <property type="protein sequence ID" value="GAF93718.1"/>
    <property type="molecule type" value="Genomic_DNA"/>
</dbReference>
<dbReference type="Gene3D" id="3.40.50.720">
    <property type="entry name" value="NAD(P)-binding Rossmann-like Domain"/>
    <property type="match status" value="1"/>
</dbReference>
<gene>
    <name evidence="1" type="ORF">S01H1_29895</name>
</gene>
<reference evidence="1" key="1">
    <citation type="journal article" date="2014" name="Front. Microbiol.">
        <title>High frequency of phylogenetically diverse reductive dehalogenase-homologous genes in deep subseafloor sedimentary metagenomes.</title>
        <authorList>
            <person name="Kawai M."/>
            <person name="Futagami T."/>
            <person name="Toyoda A."/>
            <person name="Takaki Y."/>
            <person name="Nishi S."/>
            <person name="Hori S."/>
            <person name="Arai W."/>
            <person name="Tsubouchi T."/>
            <person name="Morono Y."/>
            <person name="Uchiyama I."/>
            <person name="Ito T."/>
            <person name="Fujiyama A."/>
            <person name="Inagaki F."/>
            <person name="Takami H."/>
        </authorList>
    </citation>
    <scope>NUCLEOTIDE SEQUENCE</scope>
    <source>
        <strain evidence="1">Expedition CK06-06</strain>
    </source>
</reference>
<dbReference type="AlphaFoldDB" id="X0TJJ8"/>
<evidence type="ECO:0008006" key="2">
    <source>
        <dbReference type="Google" id="ProtNLM"/>
    </source>
</evidence>
<comment type="caution">
    <text evidence="1">The sequence shown here is derived from an EMBL/GenBank/DDBJ whole genome shotgun (WGS) entry which is preliminary data.</text>
</comment>
<name>X0TJJ8_9ZZZZ</name>
<sequence>MTYDRFQGMKVLISGGAGFIGSWLCESLVEGGAD</sequence>
<organism evidence="1">
    <name type="scientific">marine sediment metagenome</name>
    <dbReference type="NCBI Taxonomy" id="412755"/>
    <lineage>
        <taxon>unclassified sequences</taxon>
        <taxon>metagenomes</taxon>
        <taxon>ecological metagenomes</taxon>
    </lineage>
</organism>
<dbReference type="InterPro" id="IPR036291">
    <property type="entry name" value="NAD(P)-bd_dom_sf"/>
</dbReference>
<protein>
    <recommendedName>
        <fullName evidence="2">NAD-dependent epimerase/dehydratase domain-containing protein</fullName>
    </recommendedName>
</protein>
<accession>X0TJJ8</accession>
<dbReference type="SUPFAM" id="SSF51735">
    <property type="entry name" value="NAD(P)-binding Rossmann-fold domains"/>
    <property type="match status" value="1"/>
</dbReference>
<feature type="non-terminal residue" evidence="1">
    <location>
        <position position="34"/>
    </location>
</feature>